<dbReference type="AlphaFoldDB" id="A0A9R1XAE9"/>
<evidence type="ECO:0000313" key="2">
    <source>
        <dbReference type="Proteomes" id="UP000235145"/>
    </source>
</evidence>
<gene>
    <name evidence="1" type="ORF">LSAT_V11C500284690</name>
</gene>
<reference evidence="1 2" key="1">
    <citation type="journal article" date="2017" name="Nat. Commun.">
        <title>Genome assembly with in vitro proximity ligation data and whole-genome triplication in lettuce.</title>
        <authorList>
            <person name="Reyes-Chin-Wo S."/>
            <person name="Wang Z."/>
            <person name="Yang X."/>
            <person name="Kozik A."/>
            <person name="Arikit S."/>
            <person name="Song C."/>
            <person name="Xia L."/>
            <person name="Froenicke L."/>
            <person name="Lavelle D.O."/>
            <person name="Truco M.J."/>
            <person name="Xia R."/>
            <person name="Zhu S."/>
            <person name="Xu C."/>
            <person name="Xu H."/>
            <person name="Xu X."/>
            <person name="Cox K."/>
            <person name="Korf I."/>
            <person name="Meyers B.C."/>
            <person name="Michelmore R.W."/>
        </authorList>
    </citation>
    <scope>NUCLEOTIDE SEQUENCE [LARGE SCALE GENOMIC DNA]</scope>
    <source>
        <strain evidence="2">cv. Salinas</strain>
        <tissue evidence="1">Seedlings</tissue>
    </source>
</reference>
<evidence type="ECO:0000313" key="1">
    <source>
        <dbReference type="EMBL" id="KAJ0206905.1"/>
    </source>
</evidence>
<organism evidence="1 2">
    <name type="scientific">Lactuca sativa</name>
    <name type="common">Garden lettuce</name>
    <dbReference type="NCBI Taxonomy" id="4236"/>
    <lineage>
        <taxon>Eukaryota</taxon>
        <taxon>Viridiplantae</taxon>
        <taxon>Streptophyta</taxon>
        <taxon>Embryophyta</taxon>
        <taxon>Tracheophyta</taxon>
        <taxon>Spermatophyta</taxon>
        <taxon>Magnoliopsida</taxon>
        <taxon>eudicotyledons</taxon>
        <taxon>Gunneridae</taxon>
        <taxon>Pentapetalae</taxon>
        <taxon>asterids</taxon>
        <taxon>campanulids</taxon>
        <taxon>Asterales</taxon>
        <taxon>Asteraceae</taxon>
        <taxon>Cichorioideae</taxon>
        <taxon>Cichorieae</taxon>
        <taxon>Lactucinae</taxon>
        <taxon>Lactuca</taxon>
    </lineage>
</organism>
<proteinExistence type="predicted"/>
<dbReference type="Proteomes" id="UP000235145">
    <property type="component" value="Unassembled WGS sequence"/>
</dbReference>
<protein>
    <submittedName>
        <fullName evidence="1">Uncharacterized protein</fullName>
    </submittedName>
</protein>
<sequence>MVAADFTLIRDLDILKDMFTMKVRVVRLWTMECYYKKDIIFTIQVILIDVQVYYIYVLKEGEVFFIKDPNLAKIDEDKFQLTDQMQKLSFNREITITLCLDFLG</sequence>
<comment type="caution">
    <text evidence="1">The sequence shown here is derived from an EMBL/GenBank/DDBJ whole genome shotgun (WGS) entry which is preliminary data.</text>
</comment>
<dbReference type="EMBL" id="NBSK02000005">
    <property type="protein sequence ID" value="KAJ0206905.1"/>
    <property type="molecule type" value="Genomic_DNA"/>
</dbReference>
<keyword evidence="2" id="KW-1185">Reference proteome</keyword>
<accession>A0A9R1XAE9</accession>
<name>A0A9R1XAE9_LACSA</name>